<reference evidence="2" key="1">
    <citation type="submission" date="2019-10" db="EMBL/GenBank/DDBJ databases">
        <authorList>
            <consortium name="DOE Joint Genome Institute"/>
            <person name="Kuo A."/>
            <person name="Miyauchi S."/>
            <person name="Kiss E."/>
            <person name="Drula E."/>
            <person name="Kohler A."/>
            <person name="Sanchez-Garcia M."/>
            <person name="Andreopoulos B."/>
            <person name="Barry K.W."/>
            <person name="Bonito G."/>
            <person name="Buee M."/>
            <person name="Carver A."/>
            <person name="Chen C."/>
            <person name="Cichocki N."/>
            <person name="Clum A."/>
            <person name="Culley D."/>
            <person name="Crous P.W."/>
            <person name="Fauchery L."/>
            <person name="Girlanda M."/>
            <person name="Hayes R."/>
            <person name="Keri Z."/>
            <person name="LaButti K."/>
            <person name="Lipzen A."/>
            <person name="Lombard V."/>
            <person name="Magnuson J."/>
            <person name="Maillard F."/>
            <person name="Morin E."/>
            <person name="Murat C."/>
            <person name="Nolan M."/>
            <person name="Ohm R."/>
            <person name="Pangilinan J."/>
            <person name="Pereira M."/>
            <person name="Perotto S."/>
            <person name="Peter M."/>
            <person name="Riley R."/>
            <person name="Sitrit Y."/>
            <person name="Stielow B."/>
            <person name="Szollosi G."/>
            <person name="Zifcakova L."/>
            <person name="Stursova M."/>
            <person name="Spatafora J.W."/>
            <person name="Tedersoo L."/>
            <person name="Vaario L.-M."/>
            <person name="Yamada A."/>
            <person name="Yan M."/>
            <person name="Wang P."/>
            <person name="Xu J."/>
            <person name="Bruns T."/>
            <person name="Baldrian P."/>
            <person name="Vilgalys R."/>
            <person name="Henrissat B."/>
            <person name="Grigoriev I.V."/>
            <person name="Hibbett D."/>
            <person name="Nagy L.G."/>
            <person name="Martin F.M."/>
        </authorList>
    </citation>
    <scope>NUCLEOTIDE SEQUENCE</scope>
    <source>
        <strain evidence="2">Prilba</strain>
    </source>
</reference>
<keyword evidence="1" id="KW-1133">Transmembrane helix</keyword>
<comment type="caution">
    <text evidence="2">The sequence shown here is derived from an EMBL/GenBank/DDBJ whole genome shotgun (WGS) entry which is preliminary data.</text>
</comment>
<dbReference type="EMBL" id="WHVB01000004">
    <property type="protein sequence ID" value="KAF8483877.1"/>
    <property type="molecule type" value="Genomic_DNA"/>
</dbReference>
<keyword evidence="1" id="KW-0472">Membrane</keyword>
<proteinExistence type="predicted"/>
<name>A0A9P5TC73_9AGAM</name>
<dbReference type="AlphaFoldDB" id="A0A9P5TC73"/>
<keyword evidence="1" id="KW-0812">Transmembrane</keyword>
<accession>A0A9P5TC73</accession>
<reference evidence="2" key="2">
    <citation type="journal article" date="2020" name="Nat. Commun.">
        <title>Large-scale genome sequencing of mycorrhizal fungi provides insights into the early evolution of symbiotic traits.</title>
        <authorList>
            <person name="Miyauchi S."/>
            <person name="Kiss E."/>
            <person name="Kuo A."/>
            <person name="Drula E."/>
            <person name="Kohler A."/>
            <person name="Sanchez-Garcia M."/>
            <person name="Morin E."/>
            <person name="Andreopoulos B."/>
            <person name="Barry K.W."/>
            <person name="Bonito G."/>
            <person name="Buee M."/>
            <person name="Carver A."/>
            <person name="Chen C."/>
            <person name="Cichocki N."/>
            <person name="Clum A."/>
            <person name="Culley D."/>
            <person name="Crous P.W."/>
            <person name="Fauchery L."/>
            <person name="Girlanda M."/>
            <person name="Hayes R.D."/>
            <person name="Keri Z."/>
            <person name="LaButti K."/>
            <person name="Lipzen A."/>
            <person name="Lombard V."/>
            <person name="Magnuson J."/>
            <person name="Maillard F."/>
            <person name="Murat C."/>
            <person name="Nolan M."/>
            <person name="Ohm R.A."/>
            <person name="Pangilinan J."/>
            <person name="Pereira M.F."/>
            <person name="Perotto S."/>
            <person name="Peter M."/>
            <person name="Pfister S."/>
            <person name="Riley R."/>
            <person name="Sitrit Y."/>
            <person name="Stielow J.B."/>
            <person name="Szollosi G."/>
            <person name="Zifcakova L."/>
            <person name="Stursova M."/>
            <person name="Spatafora J.W."/>
            <person name="Tedersoo L."/>
            <person name="Vaario L.M."/>
            <person name="Yamada A."/>
            <person name="Yan M."/>
            <person name="Wang P."/>
            <person name="Xu J."/>
            <person name="Bruns T."/>
            <person name="Baldrian P."/>
            <person name="Vilgalys R."/>
            <person name="Dunand C."/>
            <person name="Henrissat B."/>
            <person name="Grigoriev I.V."/>
            <person name="Hibbett D."/>
            <person name="Nagy L.G."/>
            <person name="Martin F.M."/>
        </authorList>
    </citation>
    <scope>NUCLEOTIDE SEQUENCE</scope>
    <source>
        <strain evidence="2">Prilba</strain>
    </source>
</reference>
<gene>
    <name evidence="2" type="ORF">DFH94DRAFT_725017</name>
</gene>
<keyword evidence="3" id="KW-1185">Reference proteome</keyword>
<evidence type="ECO:0000313" key="3">
    <source>
        <dbReference type="Proteomes" id="UP000759537"/>
    </source>
</evidence>
<evidence type="ECO:0000313" key="2">
    <source>
        <dbReference type="EMBL" id="KAF8483877.1"/>
    </source>
</evidence>
<feature type="transmembrane region" description="Helical" evidence="1">
    <location>
        <begin position="121"/>
        <end position="143"/>
    </location>
</feature>
<organism evidence="2 3">
    <name type="scientific">Russula ochroleuca</name>
    <dbReference type="NCBI Taxonomy" id="152965"/>
    <lineage>
        <taxon>Eukaryota</taxon>
        <taxon>Fungi</taxon>
        <taxon>Dikarya</taxon>
        <taxon>Basidiomycota</taxon>
        <taxon>Agaricomycotina</taxon>
        <taxon>Agaricomycetes</taxon>
        <taxon>Russulales</taxon>
        <taxon>Russulaceae</taxon>
        <taxon>Russula</taxon>
    </lineage>
</organism>
<evidence type="ECO:0000256" key="1">
    <source>
        <dbReference type="SAM" id="Phobius"/>
    </source>
</evidence>
<dbReference type="Proteomes" id="UP000759537">
    <property type="component" value="Unassembled WGS sequence"/>
</dbReference>
<sequence>MRTSRPSSTSTPPRAKSIAADLEAKPRIYRYLSERDETLVLSPLSLKKRQYLAFNRAGLMDVTTPSLMGLGKTVNNPASSLSHLQGPLSHTRCPQWRGKVNEQPCAPVLERTRKSTYRNIAFTNVIRACFYVIFCPKQLLIMLELDTMPYPVDEIPVLDELVPLLDAFILALWRPR</sequence>
<protein>
    <submittedName>
        <fullName evidence="2">Uncharacterized protein</fullName>
    </submittedName>
</protein>